<protein>
    <submittedName>
        <fullName evidence="2">Unannotated protein</fullName>
    </submittedName>
</protein>
<feature type="transmembrane region" description="Helical" evidence="1">
    <location>
        <begin position="511"/>
        <end position="531"/>
    </location>
</feature>
<dbReference type="PANTHER" id="PTHR38454">
    <property type="entry name" value="INTEGRAL MEMBRANE PROTEIN-RELATED"/>
    <property type="match status" value="1"/>
</dbReference>
<evidence type="ECO:0000313" key="4">
    <source>
        <dbReference type="EMBL" id="CAB5025028.1"/>
    </source>
</evidence>
<feature type="transmembrane region" description="Helical" evidence="1">
    <location>
        <begin position="298"/>
        <end position="316"/>
    </location>
</feature>
<feature type="transmembrane region" description="Helical" evidence="1">
    <location>
        <begin position="266"/>
        <end position="286"/>
    </location>
</feature>
<feature type="transmembrane region" description="Helical" evidence="1">
    <location>
        <begin position="758"/>
        <end position="780"/>
    </location>
</feature>
<feature type="transmembrane region" description="Helical" evidence="1">
    <location>
        <begin position="336"/>
        <end position="357"/>
    </location>
</feature>
<evidence type="ECO:0000313" key="2">
    <source>
        <dbReference type="EMBL" id="CAB4820552.1"/>
    </source>
</evidence>
<feature type="transmembrane region" description="Helical" evidence="1">
    <location>
        <begin position="432"/>
        <end position="452"/>
    </location>
</feature>
<feature type="transmembrane region" description="Helical" evidence="1">
    <location>
        <begin position="189"/>
        <end position="210"/>
    </location>
</feature>
<keyword evidence="1" id="KW-1133">Transmembrane helix</keyword>
<name>A0A6J6ZFY7_9ZZZZ</name>
<dbReference type="AlphaFoldDB" id="A0A6J6ZFY7"/>
<feature type="transmembrane region" description="Helical" evidence="1">
    <location>
        <begin position="364"/>
        <end position="385"/>
    </location>
</feature>
<feature type="transmembrane region" description="Helical" evidence="1">
    <location>
        <begin position="472"/>
        <end position="491"/>
    </location>
</feature>
<sequence>MTGGSTDTDIKSSLLKFSLLDFLQRSMSKKYIPFTLIFVAVLLANSPAILHIVTTNPLVLNAALTLPTTHLLSGLPYIDPNTGLTLQSLGHLAAMNWIHGHIPWWNPFEGVGTPLAGEMQSGAFFPPTMLLLFDQGVLYLTILLESIAGIATFLLCRRLAMGITISMGAAIAFALSSSFVWITNAPMRPVAFLPVTILGVEMCLEAATLNRRNGWRFLAFGICLSILAGFPETTYIDSILVVVWIFARFIGSERSVWKPFLTKVSLGFFFGVLLASPLIVSFLSYLKQANVSNHVGTGFSFSALPAQGLPQLLLPYSLGPIFGFSSASPDTYLPIIWGNVGGYLGVTLCVGSFIGIFGRSHRPLRICLGIWILLCLLRTFGFVPIEHLFALIPGMPVVAFFRYSNASWEFAAVILTGFALTDVATHRVRQRWVSLAIVVALALSAWSAVWAFKIMNSPNTIPVTSHRGLYPVLSFTCASLALLSLLLGSVLTNTRRPTHSHRDRQSVGRIILAGTIALEAMLLLSFTYLSAPRPIQVETSSVTWLQKHLGNYRFFSLGPISPDYGSYFNIAELNMNDVPVPKTFIEYVASSLNSNVSPCCFTGTSQSDPNGPSSTAELSKNISNYEAVGVKFIIEPTNYAWPASSLPSWPDGPRLVYRDSFSEIWELPHPSPFYTSQTASASGGTQVDKCAFRNQTIDSVIVDCQTDSTIVRSQQYLEGWTATVNGTAAKVTQTSNENPSMFQQVNVPRGKSTVRFHYLPPFAVPAAICSLLALLIMLGLSLRRECPKQFENQGVNV</sequence>
<proteinExistence type="predicted"/>
<dbReference type="InterPro" id="IPR018580">
    <property type="entry name" value="Uncharacterised_YfhO"/>
</dbReference>
<keyword evidence="1" id="KW-0812">Transmembrane</keyword>
<gene>
    <name evidence="2" type="ORF">UFOPK3164_00385</name>
    <name evidence="3" type="ORF">UFOPK3427_00072</name>
    <name evidence="4" type="ORF">UFOPK4112_01153</name>
</gene>
<dbReference type="PANTHER" id="PTHR38454:SF1">
    <property type="entry name" value="INTEGRAL MEMBRANE PROTEIN"/>
    <property type="match status" value="1"/>
</dbReference>
<feature type="transmembrane region" description="Helical" evidence="1">
    <location>
        <begin position="31"/>
        <end position="53"/>
    </location>
</feature>
<evidence type="ECO:0000313" key="3">
    <source>
        <dbReference type="EMBL" id="CAB4859144.1"/>
    </source>
</evidence>
<feature type="transmembrane region" description="Helical" evidence="1">
    <location>
        <begin position="136"/>
        <end position="156"/>
    </location>
</feature>
<accession>A0A6J6ZFY7</accession>
<dbReference type="EMBL" id="CAFABE010000010">
    <property type="protein sequence ID" value="CAB4820552.1"/>
    <property type="molecule type" value="Genomic_DNA"/>
</dbReference>
<feature type="transmembrane region" description="Helical" evidence="1">
    <location>
        <begin position="217"/>
        <end position="246"/>
    </location>
</feature>
<dbReference type="EMBL" id="CAFBPM010000010">
    <property type="protein sequence ID" value="CAB5025028.1"/>
    <property type="molecule type" value="Genomic_DNA"/>
</dbReference>
<evidence type="ECO:0000256" key="1">
    <source>
        <dbReference type="SAM" id="Phobius"/>
    </source>
</evidence>
<feature type="transmembrane region" description="Helical" evidence="1">
    <location>
        <begin position="405"/>
        <end position="425"/>
    </location>
</feature>
<reference evidence="2" key="1">
    <citation type="submission" date="2020-05" db="EMBL/GenBank/DDBJ databases">
        <authorList>
            <person name="Chiriac C."/>
            <person name="Salcher M."/>
            <person name="Ghai R."/>
            <person name="Kavagutti S V."/>
        </authorList>
    </citation>
    <scope>NUCLEOTIDE SEQUENCE</scope>
</reference>
<dbReference type="EMBL" id="CAFBLT010000001">
    <property type="protein sequence ID" value="CAB4859144.1"/>
    <property type="molecule type" value="Genomic_DNA"/>
</dbReference>
<organism evidence="2">
    <name type="scientific">freshwater metagenome</name>
    <dbReference type="NCBI Taxonomy" id="449393"/>
    <lineage>
        <taxon>unclassified sequences</taxon>
        <taxon>metagenomes</taxon>
        <taxon>ecological metagenomes</taxon>
    </lineage>
</organism>
<keyword evidence="1" id="KW-0472">Membrane</keyword>
<feature type="transmembrane region" description="Helical" evidence="1">
    <location>
        <begin position="163"/>
        <end position="183"/>
    </location>
</feature>